<evidence type="ECO:0000313" key="1">
    <source>
        <dbReference type="EMBL" id="GAA4397642.1"/>
    </source>
</evidence>
<dbReference type="Proteomes" id="UP001500945">
    <property type="component" value="Unassembled WGS sequence"/>
</dbReference>
<comment type="caution">
    <text evidence="1">The sequence shown here is derived from an EMBL/GenBank/DDBJ whole genome shotgun (WGS) entry which is preliminary data.</text>
</comment>
<protein>
    <recommendedName>
        <fullName evidence="3">YCII-related domain-containing protein</fullName>
    </recommendedName>
</protein>
<dbReference type="RefSeq" id="WP_345201460.1">
    <property type="nucleotide sequence ID" value="NZ_BAABGM010000001.1"/>
</dbReference>
<name>A0ABP8JXJ3_9MICO</name>
<proteinExistence type="predicted"/>
<evidence type="ECO:0000313" key="2">
    <source>
        <dbReference type="Proteomes" id="UP001500945"/>
    </source>
</evidence>
<accession>A0ABP8JXJ3</accession>
<organism evidence="1 2">
    <name type="scientific">Fodinibacter luteus</name>
    <dbReference type="NCBI Taxonomy" id="552064"/>
    <lineage>
        <taxon>Bacteria</taxon>
        <taxon>Bacillati</taxon>
        <taxon>Actinomycetota</taxon>
        <taxon>Actinomycetes</taxon>
        <taxon>Micrococcales</taxon>
        <taxon>Intrasporangiaceae</taxon>
        <taxon>Fodinibacter (ex Wang et al. 2009)</taxon>
    </lineage>
</organism>
<evidence type="ECO:0008006" key="3">
    <source>
        <dbReference type="Google" id="ProtNLM"/>
    </source>
</evidence>
<reference evidence="2" key="1">
    <citation type="journal article" date="2019" name="Int. J. Syst. Evol. Microbiol.">
        <title>The Global Catalogue of Microorganisms (GCM) 10K type strain sequencing project: providing services to taxonomists for standard genome sequencing and annotation.</title>
        <authorList>
            <consortium name="The Broad Institute Genomics Platform"/>
            <consortium name="The Broad Institute Genome Sequencing Center for Infectious Disease"/>
            <person name="Wu L."/>
            <person name="Ma J."/>
        </authorList>
    </citation>
    <scope>NUCLEOTIDE SEQUENCE [LARGE SCALE GENOMIC DNA]</scope>
    <source>
        <strain evidence="2">JCM 17809</strain>
    </source>
</reference>
<sequence length="66" mass="7167">MRYEFIIMGSVSDDILAAFPELSSTPYPTGGTALYGPVRDEADVSSLLARFGDLGLSVVEMRRLPD</sequence>
<keyword evidence="2" id="KW-1185">Reference proteome</keyword>
<dbReference type="EMBL" id="BAABGM010000001">
    <property type="protein sequence ID" value="GAA4397642.1"/>
    <property type="molecule type" value="Genomic_DNA"/>
</dbReference>
<gene>
    <name evidence="1" type="ORF">GCM10023168_02800</name>
</gene>